<dbReference type="Pfam" id="PF00201">
    <property type="entry name" value="UDPGT"/>
    <property type="match status" value="1"/>
</dbReference>
<reference evidence="2" key="1">
    <citation type="journal article" date="2023" name="Plant Biotechnol. J.">
        <title>Chromosome-level wild Hevea brasiliensis genome provides new tools for genomic-assisted breeding and valuable loci to elevate rubber yield.</title>
        <authorList>
            <person name="Cheng H."/>
            <person name="Song X."/>
            <person name="Hu Y."/>
            <person name="Wu T."/>
            <person name="Yang Q."/>
            <person name="An Z."/>
            <person name="Feng S."/>
            <person name="Deng Z."/>
            <person name="Wu W."/>
            <person name="Zeng X."/>
            <person name="Tu M."/>
            <person name="Wang X."/>
            <person name="Huang H."/>
        </authorList>
    </citation>
    <scope>NUCLEOTIDE SEQUENCE</scope>
    <source>
        <strain evidence="2">MT/VB/25A 57/8</strain>
    </source>
</reference>
<evidence type="ECO:0000313" key="2">
    <source>
        <dbReference type="EMBL" id="KAJ9167854.1"/>
    </source>
</evidence>
<evidence type="ECO:0000256" key="1">
    <source>
        <dbReference type="ARBA" id="ARBA00022679"/>
    </source>
</evidence>
<comment type="caution">
    <text evidence="2">The sequence shown here is derived from an EMBL/GenBank/DDBJ whole genome shotgun (WGS) entry which is preliminary data.</text>
</comment>
<organism evidence="2 3">
    <name type="scientific">Hevea brasiliensis</name>
    <name type="common">Para rubber tree</name>
    <name type="synonym">Siphonia brasiliensis</name>
    <dbReference type="NCBI Taxonomy" id="3981"/>
    <lineage>
        <taxon>Eukaryota</taxon>
        <taxon>Viridiplantae</taxon>
        <taxon>Streptophyta</taxon>
        <taxon>Embryophyta</taxon>
        <taxon>Tracheophyta</taxon>
        <taxon>Spermatophyta</taxon>
        <taxon>Magnoliopsida</taxon>
        <taxon>eudicotyledons</taxon>
        <taxon>Gunneridae</taxon>
        <taxon>Pentapetalae</taxon>
        <taxon>rosids</taxon>
        <taxon>fabids</taxon>
        <taxon>Malpighiales</taxon>
        <taxon>Euphorbiaceae</taxon>
        <taxon>Crotonoideae</taxon>
        <taxon>Micrandreae</taxon>
        <taxon>Hevea</taxon>
    </lineage>
</organism>
<dbReference type="CDD" id="cd03784">
    <property type="entry name" value="GT1_Gtf-like"/>
    <property type="match status" value="1"/>
</dbReference>
<dbReference type="SUPFAM" id="SSF53756">
    <property type="entry name" value="UDP-Glycosyltransferase/glycogen phosphorylase"/>
    <property type="match status" value="1"/>
</dbReference>
<gene>
    <name evidence="2" type="ORF">P3X46_019444</name>
</gene>
<sequence length="460" mass="51175">MSVTKSLPPAGHVALCTFPFTSHPQALFGLVFSLAKEAPQLQFSFLCTRRSNSMILSNETNILPTNIKTYDVDDGLPEVIDHLTLDQALESRYFFKRFPGNFRRGVDTAVAETGGRSVTFLIIDAFFSLDLGKLAEEMNVPWVAFMVPAPHDLAVWFQQDLIQQLYTNAQTHDDHPEDQVVDIIPGLPPVPFKDFQDEVFQRNPSSPVVQLISSMVRKLPKASAVVLNSYEELNPSLLTNYLMSKVQNLLYMPLALSMTASGTDATGCLPWLDQQKATSVAYISFGTMATPGPYEFEALAEALEESGVPFLWSLKDKFKEYLPDGFIERIGMRGKVVPWVSQRQVLEHPSIGVHVTHSGYNSVLESILCGVPMICRSLWADNHLNAKMVEEVWGIGVRVENRVITKSGMIKCLDLIFQQDKGKKIRQAATALKQVSERAAGPDGVAAKHFETLLQIISEK</sequence>
<accession>A0ABQ9LIQ2</accession>
<proteinExistence type="predicted"/>
<dbReference type="PANTHER" id="PTHR48045">
    <property type="entry name" value="UDP-GLYCOSYLTRANSFERASE 72B1"/>
    <property type="match status" value="1"/>
</dbReference>
<protein>
    <recommendedName>
        <fullName evidence="4">Glycosyltransferase</fullName>
    </recommendedName>
</protein>
<dbReference type="InterPro" id="IPR002213">
    <property type="entry name" value="UDP_glucos_trans"/>
</dbReference>
<dbReference type="Gene3D" id="3.40.50.2000">
    <property type="entry name" value="Glycogen Phosphorylase B"/>
    <property type="match status" value="2"/>
</dbReference>
<keyword evidence="1" id="KW-0808">Transferase</keyword>
<evidence type="ECO:0000313" key="3">
    <source>
        <dbReference type="Proteomes" id="UP001174677"/>
    </source>
</evidence>
<dbReference type="EMBL" id="JARPOI010000011">
    <property type="protein sequence ID" value="KAJ9167854.1"/>
    <property type="molecule type" value="Genomic_DNA"/>
</dbReference>
<dbReference type="PANTHER" id="PTHR48045:SF34">
    <property type="entry name" value="ISOFLAVONE 7-O-GLUCOSYLTRANSFERASE 1-LIKE"/>
    <property type="match status" value="1"/>
</dbReference>
<dbReference type="Proteomes" id="UP001174677">
    <property type="component" value="Chromosome 11"/>
</dbReference>
<evidence type="ECO:0008006" key="4">
    <source>
        <dbReference type="Google" id="ProtNLM"/>
    </source>
</evidence>
<name>A0ABQ9LIQ2_HEVBR</name>
<keyword evidence="3" id="KW-1185">Reference proteome</keyword>